<keyword evidence="1" id="KW-0539">Nucleus</keyword>
<evidence type="ECO:0000256" key="1">
    <source>
        <dbReference type="ARBA" id="ARBA00023242"/>
    </source>
</evidence>
<evidence type="ECO:0000313" key="5">
    <source>
        <dbReference type="Proteomes" id="UP000070700"/>
    </source>
</evidence>
<dbReference type="InterPro" id="IPR001138">
    <property type="entry name" value="Zn2Cys6_DnaBD"/>
</dbReference>
<feature type="compositionally biased region" description="Polar residues" evidence="2">
    <location>
        <begin position="44"/>
        <end position="53"/>
    </location>
</feature>
<organism evidence="4 5">
    <name type="scientific">Mollisia scopiformis</name>
    <name type="common">Conifer needle endophyte fungus</name>
    <name type="synonym">Phialocephala scopiformis</name>
    <dbReference type="NCBI Taxonomy" id="149040"/>
    <lineage>
        <taxon>Eukaryota</taxon>
        <taxon>Fungi</taxon>
        <taxon>Dikarya</taxon>
        <taxon>Ascomycota</taxon>
        <taxon>Pezizomycotina</taxon>
        <taxon>Leotiomycetes</taxon>
        <taxon>Helotiales</taxon>
        <taxon>Mollisiaceae</taxon>
        <taxon>Mollisia</taxon>
    </lineage>
</organism>
<dbReference type="PANTHER" id="PTHR47784">
    <property type="entry name" value="STEROL UPTAKE CONTROL PROTEIN 2"/>
    <property type="match status" value="1"/>
</dbReference>
<dbReference type="GeneID" id="28815703"/>
<evidence type="ECO:0000256" key="2">
    <source>
        <dbReference type="SAM" id="MobiDB-lite"/>
    </source>
</evidence>
<dbReference type="Proteomes" id="UP000070700">
    <property type="component" value="Unassembled WGS sequence"/>
</dbReference>
<dbReference type="KEGG" id="psco:LY89DRAFT_225053"/>
<feature type="region of interest" description="Disordered" evidence="2">
    <location>
        <begin position="1"/>
        <end position="71"/>
    </location>
</feature>
<sequence>MDLGSEQFISPPNDSSDGTLFSGTSSDASSATIKLMTLRALPERTSQSTSITPERSKKAEKRGRKGHTKSRSGCLNCKRARIKCKENRPSCDYCAHRNLKCEWPDIHVNQIGTLIRKPTPVVSVPINPQTRDPVYSAQDFRLFYHFIQYAYPHHPLGNDSVWTHEIPAIASKYDFLLNAMLALSAEDMFVLQPSRDKNLHLNALAYRVKSVESLSRAVSAGIESFEIGNAMLATCYCLMFQSVMLNEALVDYFSHIRGCVSVAMQMGMRNMKFIFTKAFGDDQLDMIKDELYAAPLINSEVVAKANRSLEKMEHLCQTKVEISMFRLLLNMARSLITSSGDAYIELRKIYSLFSYDMQHDEFREFTNPVNEVCQLLQAHFVAMQLIMTPITKSEWKDRESAARESDEVGDGSTGRWLKTLHDNMPLHLIEYYEWTLWIDDEVQKGRIYNGVYE</sequence>
<dbReference type="PANTHER" id="PTHR47784:SF7">
    <property type="entry name" value="ZN(II)2CYS6 TRANSCRIPTION FACTOR (EUROFUNG)"/>
    <property type="match status" value="1"/>
</dbReference>
<dbReference type="AlphaFoldDB" id="A0A194WW86"/>
<feature type="domain" description="Zn(2)-C6 fungal-type" evidence="3">
    <location>
        <begin position="73"/>
        <end position="103"/>
    </location>
</feature>
<accession>A0A194WW86</accession>
<feature type="compositionally biased region" description="Polar residues" evidence="2">
    <location>
        <begin position="7"/>
        <end position="32"/>
    </location>
</feature>
<proteinExistence type="predicted"/>
<protein>
    <recommendedName>
        <fullName evidence="3">Zn(2)-C6 fungal-type domain-containing protein</fullName>
    </recommendedName>
</protein>
<dbReference type="SUPFAM" id="SSF57701">
    <property type="entry name" value="Zn2/Cys6 DNA-binding domain"/>
    <property type="match status" value="1"/>
</dbReference>
<dbReference type="InParanoid" id="A0A194WW86"/>
<feature type="compositionally biased region" description="Basic residues" evidence="2">
    <location>
        <begin position="58"/>
        <end position="70"/>
    </location>
</feature>
<dbReference type="InterPro" id="IPR053157">
    <property type="entry name" value="Sterol_Uptake_Regulator"/>
</dbReference>
<dbReference type="GO" id="GO:0001228">
    <property type="term" value="F:DNA-binding transcription activator activity, RNA polymerase II-specific"/>
    <property type="evidence" value="ECO:0007669"/>
    <property type="project" value="TreeGrafter"/>
</dbReference>
<evidence type="ECO:0000259" key="3">
    <source>
        <dbReference type="PROSITE" id="PS50048"/>
    </source>
</evidence>
<dbReference type="CDD" id="cd00067">
    <property type="entry name" value="GAL4"/>
    <property type="match status" value="1"/>
</dbReference>
<dbReference type="STRING" id="149040.A0A194WW86"/>
<dbReference type="RefSeq" id="XP_018066581.1">
    <property type="nucleotide sequence ID" value="XM_018205977.1"/>
</dbReference>
<dbReference type="PROSITE" id="PS00463">
    <property type="entry name" value="ZN2_CY6_FUNGAL_1"/>
    <property type="match status" value="1"/>
</dbReference>
<dbReference type="SMART" id="SM00066">
    <property type="entry name" value="GAL4"/>
    <property type="match status" value="1"/>
</dbReference>
<reference evidence="4 5" key="1">
    <citation type="submission" date="2015-10" db="EMBL/GenBank/DDBJ databases">
        <title>Full genome of DAOMC 229536 Phialocephala scopiformis, a fungal endophyte of spruce producing the potent anti-insectan compound rugulosin.</title>
        <authorList>
            <consortium name="DOE Joint Genome Institute"/>
            <person name="Walker A.K."/>
            <person name="Frasz S.L."/>
            <person name="Seifert K.A."/>
            <person name="Miller J.D."/>
            <person name="Mondo S.J."/>
            <person name="Labutti K."/>
            <person name="Lipzen A."/>
            <person name="Dockter R."/>
            <person name="Kennedy M."/>
            <person name="Grigoriev I.V."/>
            <person name="Spatafora J.W."/>
        </authorList>
    </citation>
    <scope>NUCLEOTIDE SEQUENCE [LARGE SCALE GENOMIC DNA]</scope>
    <source>
        <strain evidence="4 5">CBS 120377</strain>
    </source>
</reference>
<dbReference type="Pfam" id="PF00172">
    <property type="entry name" value="Zn_clus"/>
    <property type="match status" value="1"/>
</dbReference>
<gene>
    <name evidence="4" type="ORF">LY89DRAFT_225053</name>
</gene>
<dbReference type="EMBL" id="KQ947425">
    <property type="protein sequence ID" value="KUJ12226.1"/>
    <property type="molecule type" value="Genomic_DNA"/>
</dbReference>
<keyword evidence="5" id="KW-1185">Reference proteome</keyword>
<dbReference type="OrthoDB" id="5229455at2759"/>
<evidence type="ECO:0000313" key="4">
    <source>
        <dbReference type="EMBL" id="KUJ12226.1"/>
    </source>
</evidence>
<dbReference type="InterPro" id="IPR036864">
    <property type="entry name" value="Zn2-C6_fun-type_DNA-bd_sf"/>
</dbReference>
<dbReference type="Gene3D" id="4.10.240.10">
    <property type="entry name" value="Zn(2)-C6 fungal-type DNA-binding domain"/>
    <property type="match status" value="1"/>
</dbReference>
<dbReference type="PROSITE" id="PS50048">
    <property type="entry name" value="ZN2_CY6_FUNGAL_2"/>
    <property type="match status" value="1"/>
</dbReference>
<dbReference type="GO" id="GO:0008270">
    <property type="term" value="F:zinc ion binding"/>
    <property type="evidence" value="ECO:0007669"/>
    <property type="project" value="InterPro"/>
</dbReference>
<name>A0A194WW86_MOLSC</name>